<dbReference type="NCBIfam" id="TIGR00229">
    <property type="entry name" value="sensory_box"/>
    <property type="match status" value="1"/>
</dbReference>
<dbReference type="PANTHER" id="PTHR43065">
    <property type="entry name" value="SENSOR HISTIDINE KINASE"/>
    <property type="match status" value="1"/>
</dbReference>
<keyword evidence="6" id="KW-0418">Kinase</keyword>
<organism evidence="11 12">
    <name type="scientific">Candidatus Thermochlorobacter aerophilus</name>
    <dbReference type="NCBI Taxonomy" id="1868324"/>
    <lineage>
        <taxon>Bacteria</taxon>
        <taxon>Pseudomonadati</taxon>
        <taxon>Chlorobiota</taxon>
        <taxon>Chlorobiia</taxon>
        <taxon>Chlorobiales</taxon>
        <taxon>Candidatus Thermochlorobacteriaceae</taxon>
        <taxon>Candidatus Thermochlorobacter</taxon>
    </lineage>
</organism>
<dbReference type="Gene3D" id="3.30.450.20">
    <property type="entry name" value="PAS domain"/>
    <property type="match status" value="1"/>
</dbReference>
<evidence type="ECO:0000256" key="8">
    <source>
        <dbReference type="ARBA" id="ARBA00023012"/>
    </source>
</evidence>
<dbReference type="InterPro" id="IPR036890">
    <property type="entry name" value="HATPase_C_sf"/>
</dbReference>
<comment type="caution">
    <text evidence="11">The sequence shown here is derived from an EMBL/GenBank/DDBJ whole genome shotgun (WGS) entry which is preliminary data.</text>
</comment>
<name>A0A395LXB9_9BACT</name>
<reference evidence="11 12" key="1">
    <citation type="journal article" date="2011" name="ISME J.">
        <title>Community ecology of hot spring cyanobacterial mats: predominant populations and their functional potential.</title>
        <authorList>
            <person name="Klatt C.G."/>
            <person name="Wood J.M."/>
            <person name="Rusch D.B."/>
            <person name="Bateson M.M."/>
            <person name="Hamamura N."/>
            <person name="Heidelberg J.F."/>
            <person name="Grossman A.R."/>
            <person name="Bhaya D."/>
            <person name="Cohan F.M."/>
            <person name="Kuhl M."/>
            <person name="Bryant D.A."/>
            <person name="Ward D.M."/>
        </authorList>
    </citation>
    <scope>NUCLEOTIDE SEQUENCE [LARGE SCALE GENOMIC DNA]</scope>
    <source>
        <strain evidence="11">OS</strain>
    </source>
</reference>
<dbReference type="Proteomes" id="UP000266389">
    <property type="component" value="Unassembled WGS sequence"/>
</dbReference>
<dbReference type="InterPro" id="IPR003594">
    <property type="entry name" value="HATPase_dom"/>
</dbReference>
<evidence type="ECO:0000256" key="2">
    <source>
        <dbReference type="ARBA" id="ARBA00012438"/>
    </source>
</evidence>
<comment type="catalytic activity">
    <reaction evidence="1">
        <text>ATP + protein L-histidine = ADP + protein N-phospho-L-histidine.</text>
        <dbReference type="EC" id="2.7.13.3"/>
    </reaction>
</comment>
<evidence type="ECO:0000256" key="1">
    <source>
        <dbReference type="ARBA" id="ARBA00000085"/>
    </source>
</evidence>
<evidence type="ECO:0000256" key="5">
    <source>
        <dbReference type="ARBA" id="ARBA00022741"/>
    </source>
</evidence>
<dbReference type="PROSITE" id="PS50109">
    <property type="entry name" value="HIS_KIN"/>
    <property type="match status" value="1"/>
</dbReference>
<feature type="domain" description="Histidine kinase" evidence="9">
    <location>
        <begin position="261"/>
        <end position="510"/>
    </location>
</feature>
<dbReference type="Gene3D" id="3.30.565.10">
    <property type="entry name" value="Histidine kinase-like ATPase, C-terminal domain"/>
    <property type="match status" value="1"/>
</dbReference>
<evidence type="ECO:0000313" key="11">
    <source>
        <dbReference type="EMBL" id="RFM23215.1"/>
    </source>
</evidence>
<accession>A0A395LXB9</accession>
<evidence type="ECO:0000313" key="12">
    <source>
        <dbReference type="Proteomes" id="UP000266389"/>
    </source>
</evidence>
<evidence type="ECO:0000256" key="6">
    <source>
        <dbReference type="ARBA" id="ARBA00022777"/>
    </source>
</evidence>
<keyword evidence="7" id="KW-0067">ATP-binding</keyword>
<dbReference type="GO" id="GO:0000155">
    <property type="term" value="F:phosphorelay sensor kinase activity"/>
    <property type="evidence" value="ECO:0007669"/>
    <property type="project" value="InterPro"/>
</dbReference>
<dbReference type="CDD" id="cd00130">
    <property type="entry name" value="PAS"/>
    <property type="match status" value="1"/>
</dbReference>
<dbReference type="PANTHER" id="PTHR43065:SF50">
    <property type="entry name" value="HISTIDINE KINASE"/>
    <property type="match status" value="1"/>
</dbReference>
<dbReference type="InterPro" id="IPR004358">
    <property type="entry name" value="Sig_transdc_His_kin-like_C"/>
</dbReference>
<dbReference type="SUPFAM" id="SSF55785">
    <property type="entry name" value="PYP-like sensor domain (PAS domain)"/>
    <property type="match status" value="1"/>
</dbReference>
<dbReference type="SUPFAM" id="SSF47384">
    <property type="entry name" value="Homodimeric domain of signal transducing histidine kinase"/>
    <property type="match status" value="1"/>
</dbReference>
<dbReference type="PRINTS" id="PR00344">
    <property type="entry name" value="BCTRLSENSOR"/>
</dbReference>
<dbReference type="PROSITE" id="PS50112">
    <property type="entry name" value="PAS"/>
    <property type="match status" value="1"/>
</dbReference>
<dbReference type="InterPro" id="IPR013767">
    <property type="entry name" value="PAS_fold"/>
</dbReference>
<evidence type="ECO:0000259" key="9">
    <source>
        <dbReference type="PROSITE" id="PS50109"/>
    </source>
</evidence>
<keyword evidence="5" id="KW-0547">Nucleotide-binding</keyword>
<proteinExistence type="predicted"/>
<dbReference type="Pfam" id="PF00989">
    <property type="entry name" value="PAS"/>
    <property type="match status" value="1"/>
</dbReference>
<dbReference type="EC" id="2.7.13.3" evidence="2"/>
<evidence type="ECO:0000256" key="7">
    <source>
        <dbReference type="ARBA" id="ARBA00022840"/>
    </source>
</evidence>
<keyword evidence="4" id="KW-0808">Transferase</keyword>
<dbReference type="AlphaFoldDB" id="A0A395LXB9"/>
<dbReference type="InterPro" id="IPR005467">
    <property type="entry name" value="His_kinase_dom"/>
</dbReference>
<dbReference type="SMART" id="SM00387">
    <property type="entry name" value="HATPase_c"/>
    <property type="match status" value="1"/>
</dbReference>
<dbReference type="GO" id="GO:0005524">
    <property type="term" value="F:ATP binding"/>
    <property type="evidence" value="ECO:0007669"/>
    <property type="project" value="UniProtKB-KW"/>
</dbReference>
<protein>
    <recommendedName>
        <fullName evidence="2">histidine kinase</fullName>
        <ecNumber evidence="2">2.7.13.3</ecNumber>
    </recommendedName>
</protein>
<evidence type="ECO:0000256" key="3">
    <source>
        <dbReference type="ARBA" id="ARBA00022553"/>
    </source>
</evidence>
<sequence>MIDYKKIKKSLKKALKAIEQMEMLDILMRAQAAGHLPPNTFQLFSQEFAKVSQSLNQATHSATLPSSSAAPSENALPPMSYQEWLKKLADRQSTSPSVAPAPSPLSTAGADEALRQSEQRLRTIIDSTPLGIVITNEDGIIEYANQAYCDIYGYTAQEMIGKPFTIVVPPEKKDFWMDLHRKYLDGYKEIRGEWEVRHKSGRPIYILADAARIIGTDGKRKKVTFVSDITEMIKLKEEARQSELQLLQAEKMSSLGQMVAGLAHEMNTPLGFVRNNLELLESKHLEIRELLNAYDKLRTQIMYGTPNDVAMMLAQIDQLSQKVKNRVYEQAPSLYRNSIEGIDRIQDLILNLKNFSRLDEASFKPTNVNESIESTLKIANHLFKGGIQVIKEFSPLPDIMAYPAQLNQVFLNLITNAVQAVDERNGRIVIRTMQQGDNVVIKIADNGKGIPPEHLKRIFEPFFTTKDVGQGTGLGLSIAYRIIEKHKGKIDVQSQVGKGTEFTIQLPINPMQTTAKSTSSPFVESPFLE</sequence>
<dbReference type="Pfam" id="PF00512">
    <property type="entry name" value="HisKA"/>
    <property type="match status" value="1"/>
</dbReference>
<evidence type="ECO:0000256" key="4">
    <source>
        <dbReference type="ARBA" id="ARBA00022679"/>
    </source>
</evidence>
<dbReference type="SMART" id="SM00388">
    <property type="entry name" value="HisKA"/>
    <property type="match status" value="1"/>
</dbReference>
<keyword evidence="8" id="KW-0902">Two-component regulatory system</keyword>
<gene>
    <name evidence="11" type="ORF">D0433_12075</name>
</gene>
<dbReference type="EMBL" id="PHFL01000068">
    <property type="protein sequence ID" value="RFM23215.1"/>
    <property type="molecule type" value="Genomic_DNA"/>
</dbReference>
<dbReference type="CDD" id="cd00082">
    <property type="entry name" value="HisKA"/>
    <property type="match status" value="1"/>
</dbReference>
<dbReference type="InterPro" id="IPR003661">
    <property type="entry name" value="HisK_dim/P_dom"/>
</dbReference>
<evidence type="ECO:0000259" key="10">
    <source>
        <dbReference type="PROSITE" id="PS50112"/>
    </source>
</evidence>
<dbReference type="InterPro" id="IPR035965">
    <property type="entry name" value="PAS-like_dom_sf"/>
</dbReference>
<dbReference type="Gene3D" id="1.10.287.130">
    <property type="match status" value="1"/>
</dbReference>
<dbReference type="SMART" id="SM00091">
    <property type="entry name" value="PAS"/>
    <property type="match status" value="1"/>
</dbReference>
<dbReference type="SUPFAM" id="SSF55874">
    <property type="entry name" value="ATPase domain of HSP90 chaperone/DNA topoisomerase II/histidine kinase"/>
    <property type="match status" value="1"/>
</dbReference>
<dbReference type="GO" id="GO:0006355">
    <property type="term" value="P:regulation of DNA-templated transcription"/>
    <property type="evidence" value="ECO:0007669"/>
    <property type="project" value="InterPro"/>
</dbReference>
<keyword evidence="3" id="KW-0597">Phosphoprotein</keyword>
<dbReference type="InterPro" id="IPR000014">
    <property type="entry name" value="PAS"/>
</dbReference>
<dbReference type="Pfam" id="PF02518">
    <property type="entry name" value="HATPase_c"/>
    <property type="match status" value="1"/>
</dbReference>
<dbReference type="InterPro" id="IPR036097">
    <property type="entry name" value="HisK_dim/P_sf"/>
</dbReference>
<feature type="domain" description="PAS" evidence="10">
    <location>
        <begin position="117"/>
        <end position="187"/>
    </location>
</feature>